<proteinExistence type="predicted"/>
<accession>A0A0L0S9H0</accession>
<dbReference type="VEuPathDB" id="FungiDB:AMAG_03389"/>
<dbReference type="OrthoDB" id="5592613at2759"/>
<feature type="compositionally biased region" description="Polar residues" evidence="1">
    <location>
        <begin position="92"/>
        <end position="103"/>
    </location>
</feature>
<gene>
    <name evidence="2" type="ORF">AMAG_03389</name>
</gene>
<organism evidence="2 3">
    <name type="scientific">Allomyces macrogynus (strain ATCC 38327)</name>
    <name type="common">Allomyces javanicus var. macrogynus</name>
    <dbReference type="NCBI Taxonomy" id="578462"/>
    <lineage>
        <taxon>Eukaryota</taxon>
        <taxon>Fungi</taxon>
        <taxon>Fungi incertae sedis</taxon>
        <taxon>Blastocladiomycota</taxon>
        <taxon>Blastocladiomycetes</taxon>
        <taxon>Blastocladiales</taxon>
        <taxon>Blastocladiaceae</taxon>
        <taxon>Allomyces</taxon>
    </lineage>
</organism>
<feature type="region of interest" description="Disordered" evidence="1">
    <location>
        <begin position="1"/>
        <end position="114"/>
    </location>
</feature>
<evidence type="ECO:0000313" key="2">
    <source>
        <dbReference type="EMBL" id="KNE59039.1"/>
    </source>
</evidence>
<keyword evidence="3" id="KW-1185">Reference proteome</keyword>
<dbReference type="EMBL" id="GG745334">
    <property type="protein sequence ID" value="KNE59039.1"/>
    <property type="molecule type" value="Genomic_DNA"/>
</dbReference>
<reference evidence="2 3" key="1">
    <citation type="submission" date="2009-11" db="EMBL/GenBank/DDBJ databases">
        <title>Annotation of Allomyces macrogynus ATCC 38327.</title>
        <authorList>
            <consortium name="The Broad Institute Genome Sequencing Platform"/>
            <person name="Russ C."/>
            <person name="Cuomo C."/>
            <person name="Burger G."/>
            <person name="Gray M.W."/>
            <person name="Holland P.W.H."/>
            <person name="King N."/>
            <person name="Lang F.B.F."/>
            <person name="Roger A.J."/>
            <person name="Ruiz-Trillo I."/>
            <person name="Young S.K."/>
            <person name="Zeng Q."/>
            <person name="Gargeya S."/>
            <person name="Fitzgerald M."/>
            <person name="Haas B."/>
            <person name="Abouelleil A."/>
            <person name="Alvarado L."/>
            <person name="Arachchi H.M."/>
            <person name="Berlin A."/>
            <person name="Chapman S.B."/>
            <person name="Gearin G."/>
            <person name="Goldberg J."/>
            <person name="Griggs A."/>
            <person name="Gujja S."/>
            <person name="Hansen M."/>
            <person name="Heiman D."/>
            <person name="Howarth C."/>
            <person name="Larimer J."/>
            <person name="Lui A."/>
            <person name="MacDonald P.J.P."/>
            <person name="McCowen C."/>
            <person name="Montmayeur A."/>
            <person name="Murphy C."/>
            <person name="Neiman D."/>
            <person name="Pearson M."/>
            <person name="Priest M."/>
            <person name="Roberts A."/>
            <person name="Saif S."/>
            <person name="Shea T."/>
            <person name="Sisk P."/>
            <person name="Stolte C."/>
            <person name="Sykes S."/>
            <person name="Wortman J."/>
            <person name="Nusbaum C."/>
            <person name="Birren B."/>
        </authorList>
    </citation>
    <scope>NUCLEOTIDE SEQUENCE [LARGE SCALE GENOMIC DNA]</scope>
    <source>
        <strain evidence="2 3">ATCC 38327</strain>
    </source>
</reference>
<sequence>MDDPFTPAAAAAAAPVSPAQTPRSSLQAATIRPTSTSFHSTPALIALQKKDPAMASTNGTGPRRASNGGGGAPLAGVAWNGVPIGAKPSAPGTETTTTQQQSAGRRGSAPQARETLFGSTQEEQLLFQHLEHLKQLQLGIALSHAAQNGVGDSASPTSQAPGSTAAPPPGRTGPDTTDAAGAPTGMANPDTYKKNLDRFAIKREQTLALTAKLDELRRAMHDVTATARVIHAKVSAPAVPGGQDATVGGGAKQPVAAAEGLVPGPATGASTPAVFSRGGTNLMVNTGPGPL</sequence>
<evidence type="ECO:0000313" key="3">
    <source>
        <dbReference type="Proteomes" id="UP000054350"/>
    </source>
</evidence>
<name>A0A0L0S9H0_ALLM3</name>
<reference evidence="3" key="2">
    <citation type="submission" date="2009-11" db="EMBL/GenBank/DDBJ databases">
        <title>The Genome Sequence of Allomyces macrogynus strain ATCC 38327.</title>
        <authorList>
            <consortium name="The Broad Institute Genome Sequencing Platform"/>
            <person name="Russ C."/>
            <person name="Cuomo C."/>
            <person name="Shea T."/>
            <person name="Young S.K."/>
            <person name="Zeng Q."/>
            <person name="Koehrsen M."/>
            <person name="Haas B."/>
            <person name="Borodovsky M."/>
            <person name="Guigo R."/>
            <person name="Alvarado L."/>
            <person name="Berlin A."/>
            <person name="Borenstein D."/>
            <person name="Chen Z."/>
            <person name="Engels R."/>
            <person name="Freedman E."/>
            <person name="Gellesch M."/>
            <person name="Goldberg J."/>
            <person name="Griggs A."/>
            <person name="Gujja S."/>
            <person name="Heiman D."/>
            <person name="Hepburn T."/>
            <person name="Howarth C."/>
            <person name="Jen D."/>
            <person name="Larson L."/>
            <person name="Lewis B."/>
            <person name="Mehta T."/>
            <person name="Park D."/>
            <person name="Pearson M."/>
            <person name="Roberts A."/>
            <person name="Saif S."/>
            <person name="Shenoy N."/>
            <person name="Sisk P."/>
            <person name="Stolte C."/>
            <person name="Sykes S."/>
            <person name="Walk T."/>
            <person name="White J."/>
            <person name="Yandava C."/>
            <person name="Burger G."/>
            <person name="Gray M.W."/>
            <person name="Holland P.W.H."/>
            <person name="King N."/>
            <person name="Lang F.B.F."/>
            <person name="Roger A.J."/>
            <person name="Ruiz-Trillo I."/>
            <person name="Lander E."/>
            <person name="Nusbaum C."/>
        </authorList>
    </citation>
    <scope>NUCLEOTIDE SEQUENCE [LARGE SCALE GENOMIC DNA]</scope>
    <source>
        <strain evidence="3">ATCC 38327</strain>
    </source>
</reference>
<evidence type="ECO:0000256" key="1">
    <source>
        <dbReference type="SAM" id="MobiDB-lite"/>
    </source>
</evidence>
<dbReference type="Proteomes" id="UP000054350">
    <property type="component" value="Unassembled WGS sequence"/>
</dbReference>
<dbReference type="AlphaFoldDB" id="A0A0L0S9H0"/>
<feature type="compositionally biased region" description="Low complexity" evidence="1">
    <location>
        <begin position="153"/>
        <end position="165"/>
    </location>
</feature>
<feature type="compositionally biased region" description="Polar residues" evidence="1">
    <location>
        <begin position="18"/>
        <end position="40"/>
    </location>
</feature>
<feature type="region of interest" description="Disordered" evidence="1">
    <location>
        <begin position="148"/>
        <end position="191"/>
    </location>
</feature>
<protein>
    <submittedName>
        <fullName evidence="2">Uncharacterized protein</fullName>
    </submittedName>
</protein>